<proteinExistence type="predicted"/>
<feature type="compositionally biased region" description="Basic and acidic residues" evidence="1">
    <location>
        <begin position="41"/>
        <end position="51"/>
    </location>
</feature>
<dbReference type="AlphaFoldDB" id="A0A354MNX1"/>
<dbReference type="EMBL" id="WNCN01000014">
    <property type="protein sequence ID" value="MTU40157.1"/>
    <property type="molecule type" value="Genomic_DNA"/>
</dbReference>
<dbReference type="Proteomes" id="UP001055114">
    <property type="component" value="Unassembled WGS sequence"/>
</dbReference>
<evidence type="ECO:0000313" key="3">
    <source>
        <dbReference type="EMBL" id="MTU40157.1"/>
    </source>
</evidence>
<evidence type="ECO:0000313" key="7">
    <source>
        <dbReference type="Proteomes" id="UP000448908"/>
    </source>
</evidence>
<dbReference type="OrthoDB" id="1097229at2"/>
<reference evidence="6 7" key="1">
    <citation type="journal article" date="2019" name="Nat. Med.">
        <title>A library of human gut bacterial isolates paired with longitudinal multiomics data enables mechanistic microbiome research.</title>
        <authorList>
            <person name="Poyet M."/>
            <person name="Groussin M."/>
            <person name="Gibbons S.M."/>
            <person name="Avila-Pacheco J."/>
            <person name="Jiang X."/>
            <person name="Kearney S.M."/>
            <person name="Perrotta A.R."/>
            <person name="Berdy B."/>
            <person name="Zhao S."/>
            <person name="Lieberman T.D."/>
            <person name="Swanson P.K."/>
            <person name="Smith M."/>
            <person name="Roesemann S."/>
            <person name="Alexander J.E."/>
            <person name="Rich S.A."/>
            <person name="Livny J."/>
            <person name="Vlamakis H."/>
            <person name="Clish C."/>
            <person name="Bullock K."/>
            <person name="Deik A."/>
            <person name="Scott J."/>
            <person name="Pierce K.A."/>
            <person name="Xavier R.J."/>
            <person name="Alm E.J."/>
        </authorList>
    </citation>
    <scope>NUCLEOTIDE SEQUENCE [LARGE SCALE GENOMIC DNA]</scope>
    <source>
        <strain evidence="5 8">BIOML-A11</strain>
        <strain evidence="4 7">BIOML-A16</strain>
        <strain evidence="3 6">BIOML-A29</strain>
    </source>
</reference>
<dbReference type="EMBL" id="WNDA01000043">
    <property type="protein sequence ID" value="MTU71081.1"/>
    <property type="molecule type" value="Genomic_DNA"/>
</dbReference>
<evidence type="ECO:0000313" key="6">
    <source>
        <dbReference type="Proteomes" id="UP000434916"/>
    </source>
</evidence>
<evidence type="ECO:0000313" key="4">
    <source>
        <dbReference type="EMBL" id="MTU71081.1"/>
    </source>
</evidence>
<dbReference type="RefSeq" id="WP_005639343.1">
    <property type="nucleotide sequence ID" value="NZ_BAABYG010000001.1"/>
</dbReference>
<name>A0A354MNX1_9BACT</name>
<evidence type="ECO:0000313" key="2">
    <source>
        <dbReference type="EMBL" id="GKH71975.1"/>
    </source>
</evidence>
<accession>A0A354MNX1</accession>
<protein>
    <submittedName>
        <fullName evidence="5">Uncharacterized protein</fullName>
    </submittedName>
</protein>
<organism evidence="5 8">
    <name type="scientific">Parabacteroides merdae</name>
    <dbReference type="NCBI Taxonomy" id="46503"/>
    <lineage>
        <taxon>Bacteria</taxon>
        <taxon>Pseudomonadati</taxon>
        <taxon>Bacteroidota</taxon>
        <taxon>Bacteroidia</taxon>
        <taxon>Bacteroidales</taxon>
        <taxon>Tannerellaceae</taxon>
        <taxon>Parabacteroides</taxon>
    </lineage>
</organism>
<feature type="region of interest" description="Disordered" evidence="1">
    <location>
        <begin position="41"/>
        <end position="60"/>
    </location>
</feature>
<dbReference type="EMBL" id="WNDD01000025">
    <property type="protein sequence ID" value="MTV03501.1"/>
    <property type="molecule type" value="Genomic_DNA"/>
</dbReference>
<dbReference type="Proteomes" id="UP000448908">
    <property type="component" value="Unassembled WGS sequence"/>
</dbReference>
<gene>
    <name evidence="2" type="ORF">CE91St3_18380</name>
    <name evidence="3" type="ORF">GMD82_11920</name>
    <name evidence="4" type="ORF">GMD92_18970</name>
    <name evidence="5" type="ORF">GME02_18035</name>
</gene>
<dbReference type="GeneID" id="49202281"/>
<sequence length="60" mass="6773">MNNTLNLQGERLGLFNPITGLDNKSFAKVKKNVKRLIHDLQRGKMESDSKKRSTSNLCLA</sequence>
<dbReference type="Proteomes" id="UP000434916">
    <property type="component" value="Unassembled WGS sequence"/>
</dbReference>
<keyword evidence="6" id="KW-1185">Reference proteome</keyword>
<reference evidence="2" key="2">
    <citation type="submission" date="2022-01" db="EMBL/GenBank/DDBJ databases">
        <title>Novel bile acid biosynthetic pathways are enriched in the microbiome of centenarians.</title>
        <authorList>
            <person name="Sato Y."/>
            <person name="Atarashi K."/>
            <person name="Plichta R.D."/>
            <person name="Arai Y."/>
            <person name="Sasajima S."/>
            <person name="Kearney M.S."/>
            <person name="Suda W."/>
            <person name="Takeshita K."/>
            <person name="Sasaki T."/>
            <person name="Okamoto S."/>
            <person name="Skelly N.A."/>
            <person name="Okamura Y."/>
            <person name="Vlamakis H."/>
            <person name="Li Y."/>
            <person name="Tanoue T."/>
            <person name="Takei H."/>
            <person name="Nittono H."/>
            <person name="Narushima S."/>
            <person name="Irie J."/>
            <person name="Itoh H."/>
            <person name="Moriya K."/>
            <person name="Sugiura Y."/>
            <person name="Suematsu M."/>
            <person name="Moritoki N."/>
            <person name="Shibata S."/>
            <person name="Littman R.D."/>
            <person name="Fischbach A.M."/>
            <person name="Uwamino Y."/>
            <person name="Inoue T."/>
            <person name="Honda A."/>
            <person name="Hattori M."/>
            <person name="Murai T."/>
            <person name="Xavier J.R."/>
            <person name="Hirose N."/>
            <person name="Honda K."/>
        </authorList>
    </citation>
    <scope>NUCLEOTIDE SEQUENCE</scope>
    <source>
        <strain evidence="2">CE91-St3</strain>
    </source>
</reference>
<comment type="caution">
    <text evidence="5">The sequence shown here is derived from an EMBL/GenBank/DDBJ whole genome shotgun (WGS) entry which is preliminary data.</text>
</comment>
<evidence type="ECO:0000256" key="1">
    <source>
        <dbReference type="SAM" id="MobiDB-lite"/>
    </source>
</evidence>
<evidence type="ECO:0000313" key="8">
    <source>
        <dbReference type="Proteomes" id="UP000482671"/>
    </source>
</evidence>
<dbReference type="EMBL" id="BQNZ01000001">
    <property type="protein sequence ID" value="GKH71975.1"/>
    <property type="molecule type" value="Genomic_DNA"/>
</dbReference>
<dbReference type="Proteomes" id="UP000482671">
    <property type="component" value="Unassembled WGS sequence"/>
</dbReference>
<evidence type="ECO:0000313" key="5">
    <source>
        <dbReference type="EMBL" id="MTV03501.1"/>
    </source>
</evidence>